<feature type="domain" description="FAS1-like dehydratase" evidence="3">
    <location>
        <begin position="14"/>
        <end position="147"/>
    </location>
</feature>
<dbReference type="EMBL" id="ATJV01000070">
    <property type="protein sequence ID" value="EPZ14871.1"/>
    <property type="molecule type" value="Genomic_DNA"/>
</dbReference>
<dbReference type="InterPro" id="IPR052513">
    <property type="entry name" value="Thioester_dehydratase-like"/>
</dbReference>
<evidence type="ECO:0000313" key="4">
    <source>
        <dbReference type="EMBL" id="EPZ14871.1"/>
    </source>
</evidence>
<gene>
    <name evidence="4" type="ORF">M622_05280</name>
</gene>
<keyword evidence="5" id="KW-1185">Reference proteome</keyword>
<dbReference type="InterPro" id="IPR022002">
    <property type="entry name" value="ChsH2_Znr"/>
</dbReference>
<accession>S9ZJR5</accession>
<dbReference type="SUPFAM" id="SSF54637">
    <property type="entry name" value="Thioesterase/thiol ester dehydrase-isomerase"/>
    <property type="match status" value="1"/>
</dbReference>
<dbReference type="PANTHER" id="PTHR34075">
    <property type="entry name" value="BLR3430 PROTEIN"/>
    <property type="match status" value="1"/>
</dbReference>
<dbReference type="Pfam" id="PF01796">
    <property type="entry name" value="OB_ChsH2_C"/>
    <property type="match status" value="1"/>
</dbReference>
<dbReference type="PANTHER" id="PTHR34075:SF5">
    <property type="entry name" value="BLR3430 PROTEIN"/>
    <property type="match status" value="1"/>
</dbReference>
<evidence type="ECO:0000259" key="2">
    <source>
        <dbReference type="Pfam" id="PF12172"/>
    </source>
</evidence>
<feature type="domain" description="ChsH2 C-terminal OB-fold" evidence="1">
    <location>
        <begin position="249"/>
        <end position="311"/>
    </location>
</feature>
<dbReference type="InterPro" id="IPR039569">
    <property type="entry name" value="FAS1-like_DH_region"/>
</dbReference>
<dbReference type="SUPFAM" id="SSF50249">
    <property type="entry name" value="Nucleic acid-binding proteins"/>
    <property type="match status" value="1"/>
</dbReference>
<dbReference type="RefSeq" id="WP_021250213.1">
    <property type="nucleotide sequence ID" value="NZ_ATJV01000070.1"/>
</dbReference>
<name>S9ZJR5_9RHOO</name>
<dbReference type="Proteomes" id="UP000015455">
    <property type="component" value="Unassembled WGS sequence"/>
</dbReference>
<feature type="domain" description="ChsH2 rubredoxin-like zinc ribbon" evidence="2">
    <location>
        <begin position="211"/>
        <end position="246"/>
    </location>
</feature>
<dbReference type="InterPro" id="IPR012340">
    <property type="entry name" value="NA-bd_OB-fold"/>
</dbReference>
<dbReference type="Gene3D" id="3.10.129.10">
    <property type="entry name" value="Hotdog Thioesterase"/>
    <property type="match status" value="1"/>
</dbReference>
<comment type="caution">
    <text evidence="4">The sequence shown here is derived from an EMBL/GenBank/DDBJ whole genome shotgun (WGS) entry which is preliminary data.</text>
</comment>
<evidence type="ECO:0000313" key="5">
    <source>
        <dbReference type="Proteomes" id="UP000015455"/>
    </source>
</evidence>
<sequence>MAEQEWMSEVRAKVGREYGRVYAWDEVNAPMIRQWCEVMGVDNPLYTDADYAATTEFGGIVAPPAMLQAWCLEGLHANNYAPGSTDENPYEVLKTMEAHGMPSVVAVNSDLAFERYVKLGEKLYYTTKLEAIGEEKTTALGTGFFVTLIMSFFSQKPEGDEKVGQLTFRVFKFRAANVPTAAKADDKDSAPAVHKIKRPKPGMSDDTRFYWEGANAGKLMIQRCTCCSTLRHPPAPVCIKCHSFDWDTVQASGKGSVYSFVVMHYPEVPPFDYPNPVGLIELDEGVRIIAGLVGVKRDQIKIGQRVQVEFQSFDDGELILPMFRPVAA</sequence>
<dbReference type="InterPro" id="IPR002878">
    <property type="entry name" value="ChsH2_C"/>
</dbReference>
<proteinExistence type="predicted"/>
<evidence type="ECO:0000259" key="1">
    <source>
        <dbReference type="Pfam" id="PF01796"/>
    </source>
</evidence>
<organism evidence="4 5">
    <name type="scientific">Thauera terpenica 58Eu</name>
    <dbReference type="NCBI Taxonomy" id="1348657"/>
    <lineage>
        <taxon>Bacteria</taxon>
        <taxon>Pseudomonadati</taxon>
        <taxon>Pseudomonadota</taxon>
        <taxon>Betaproteobacteria</taxon>
        <taxon>Rhodocyclales</taxon>
        <taxon>Zoogloeaceae</taxon>
        <taxon>Thauera</taxon>
    </lineage>
</organism>
<dbReference type="InterPro" id="IPR029069">
    <property type="entry name" value="HotDog_dom_sf"/>
</dbReference>
<dbReference type="PATRIC" id="fig|1348657.5.peg.2812"/>
<evidence type="ECO:0000259" key="3">
    <source>
        <dbReference type="Pfam" id="PF13452"/>
    </source>
</evidence>
<dbReference type="OrthoDB" id="5514845at2"/>
<dbReference type="Pfam" id="PF13452">
    <property type="entry name" value="FAS1_DH_region"/>
    <property type="match status" value="1"/>
</dbReference>
<protein>
    <recommendedName>
        <fullName evidence="6">DNA-binding protein</fullName>
    </recommendedName>
</protein>
<dbReference type="AlphaFoldDB" id="S9ZJR5"/>
<evidence type="ECO:0008006" key="6">
    <source>
        <dbReference type="Google" id="ProtNLM"/>
    </source>
</evidence>
<dbReference type="Pfam" id="PF12172">
    <property type="entry name" value="zf-ChsH2"/>
    <property type="match status" value="1"/>
</dbReference>
<dbReference type="STRING" id="1348657.M622_05280"/>
<dbReference type="Gene3D" id="6.10.30.10">
    <property type="match status" value="1"/>
</dbReference>
<reference evidence="4 5" key="1">
    <citation type="submission" date="2013-06" db="EMBL/GenBank/DDBJ databases">
        <title>Draft genome sequence of Thauera terpenica.</title>
        <authorList>
            <person name="Liu B."/>
            <person name="Frostegard A.H."/>
            <person name="Shapleigh J.P."/>
        </authorList>
    </citation>
    <scope>NUCLEOTIDE SEQUENCE [LARGE SCALE GENOMIC DNA]</scope>
    <source>
        <strain evidence="4 5">58Eu</strain>
    </source>
</reference>
<dbReference type="eggNOG" id="COG1545">
    <property type="taxonomic scope" value="Bacteria"/>
</dbReference>